<dbReference type="Proteomes" id="UP000467840">
    <property type="component" value="Unassembled WGS sequence"/>
</dbReference>
<accession>A0A6A6JZ94</accession>
<protein>
    <submittedName>
        <fullName evidence="2">Uncharacterized protein</fullName>
    </submittedName>
</protein>
<feature type="region of interest" description="Disordered" evidence="1">
    <location>
        <begin position="322"/>
        <end position="357"/>
    </location>
</feature>
<comment type="caution">
    <text evidence="2">The sequence shown here is derived from an EMBL/GenBank/DDBJ whole genome shotgun (WGS) entry which is preliminary data.</text>
</comment>
<dbReference type="AlphaFoldDB" id="A0A6A6JZ94"/>
<feature type="compositionally biased region" description="Polar residues" evidence="1">
    <location>
        <begin position="256"/>
        <end position="270"/>
    </location>
</feature>
<dbReference type="EMBL" id="JAAGAX010000511">
    <property type="protein sequence ID" value="KAF2281911.1"/>
    <property type="molecule type" value="Genomic_DNA"/>
</dbReference>
<feature type="compositionally biased region" description="Polar residues" evidence="1">
    <location>
        <begin position="392"/>
        <end position="406"/>
    </location>
</feature>
<evidence type="ECO:0000313" key="3">
    <source>
        <dbReference type="Proteomes" id="UP000467840"/>
    </source>
</evidence>
<organism evidence="2 3">
    <name type="scientific">Hevea brasiliensis</name>
    <name type="common">Para rubber tree</name>
    <name type="synonym">Siphonia brasiliensis</name>
    <dbReference type="NCBI Taxonomy" id="3981"/>
    <lineage>
        <taxon>Eukaryota</taxon>
        <taxon>Viridiplantae</taxon>
        <taxon>Streptophyta</taxon>
        <taxon>Embryophyta</taxon>
        <taxon>Tracheophyta</taxon>
        <taxon>Spermatophyta</taxon>
        <taxon>Magnoliopsida</taxon>
        <taxon>eudicotyledons</taxon>
        <taxon>Gunneridae</taxon>
        <taxon>Pentapetalae</taxon>
        <taxon>rosids</taxon>
        <taxon>fabids</taxon>
        <taxon>Malpighiales</taxon>
        <taxon>Euphorbiaceae</taxon>
        <taxon>Crotonoideae</taxon>
        <taxon>Micrandreae</taxon>
        <taxon>Hevea</taxon>
    </lineage>
</organism>
<keyword evidence="3" id="KW-1185">Reference proteome</keyword>
<evidence type="ECO:0000313" key="2">
    <source>
        <dbReference type="EMBL" id="KAF2281911.1"/>
    </source>
</evidence>
<feature type="compositionally biased region" description="Polar residues" evidence="1">
    <location>
        <begin position="122"/>
        <end position="138"/>
    </location>
</feature>
<evidence type="ECO:0000256" key="1">
    <source>
        <dbReference type="SAM" id="MobiDB-lite"/>
    </source>
</evidence>
<proteinExistence type="predicted"/>
<reference evidence="2 3" key="1">
    <citation type="journal article" date="2020" name="Mol. Plant">
        <title>The Chromosome-Based Rubber Tree Genome Provides New Insights into Spurge Genome Evolution and Rubber Biosynthesis.</title>
        <authorList>
            <person name="Liu J."/>
            <person name="Shi C."/>
            <person name="Shi C.C."/>
            <person name="Li W."/>
            <person name="Zhang Q.J."/>
            <person name="Zhang Y."/>
            <person name="Li K."/>
            <person name="Lu H.F."/>
            <person name="Shi C."/>
            <person name="Zhu S.T."/>
            <person name="Xiao Z.Y."/>
            <person name="Nan H."/>
            <person name="Yue Y."/>
            <person name="Zhu X.G."/>
            <person name="Wu Y."/>
            <person name="Hong X.N."/>
            <person name="Fan G.Y."/>
            <person name="Tong Y."/>
            <person name="Zhang D."/>
            <person name="Mao C.L."/>
            <person name="Liu Y.L."/>
            <person name="Hao S.J."/>
            <person name="Liu W.Q."/>
            <person name="Lv M.Q."/>
            <person name="Zhang H.B."/>
            <person name="Liu Y."/>
            <person name="Hu-Tang G.R."/>
            <person name="Wang J.P."/>
            <person name="Wang J.H."/>
            <person name="Sun Y.H."/>
            <person name="Ni S.B."/>
            <person name="Chen W.B."/>
            <person name="Zhang X.C."/>
            <person name="Jiao Y.N."/>
            <person name="Eichler E.E."/>
            <person name="Li G.H."/>
            <person name="Liu X."/>
            <person name="Gao L.Z."/>
        </authorList>
    </citation>
    <scope>NUCLEOTIDE SEQUENCE [LARGE SCALE GENOMIC DNA]</scope>
    <source>
        <strain evidence="3">cv. GT1</strain>
        <tissue evidence="2">Leaf</tissue>
    </source>
</reference>
<name>A0A6A6JZ94_HEVBR</name>
<feature type="region of interest" description="Disordered" evidence="1">
    <location>
        <begin position="1"/>
        <end position="59"/>
    </location>
</feature>
<sequence length="406" mass="42053">MVAEAPEAARDTTVEQDGTTPTVAGAERDTADLQSGMVAEAPEAASGDGEAEQQSEYGYNRARYEAEEVIELAMDSLGTNLSGLASMLTQTMRQDDKSPSRTAADKGGTPTPEPGKAEEIESTQAVGTTVEQDDTPTPTVAGAERDTADLQSDMVATSERDGTQAVGTTVEQDDTPTPTVAGAERDTADLQSDMVAEAPEAARDTTVEQDGTTPTVAGVAEGSRSTPTTAQPAEAIQKPTGATKQAKSGGMAGAPLQQTRSASSQPAAEQTQKEEFSAEIEGAAQELSDAINRARYEAGAAAELVMDSLGTNLSGLASMLTSTTQLSQQQDDKSLSRTAADKGGTPTPEPGKAEEIESTQVVQDALKKLKETATSFLHTSSKATSERDGTQAVGTTVEQDDTPTQR</sequence>
<gene>
    <name evidence="2" type="ORF">GH714_042735</name>
</gene>
<feature type="compositionally biased region" description="Polar residues" evidence="1">
    <location>
        <begin position="165"/>
        <end position="178"/>
    </location>
</feature>
<feature type="region of interest" description="Disordered" evidence="1">
    <location>
        <begin position="376"/>
        <end position="406"/>
    </location>
</feature>
<feature type="region of interest" description="Disordered" evidence="1">
    <location>
        <begin position="85"/>
        <end position="279"/>
    </location>
</feature>